<reference evidence="1" key="1">
    <citation type="submission" date="2019-10" db="EMBL/GenBank/DDBJ databases">
        <title>The sequence and de novo assembly of the wild yak genome.</title>
        <authorList>
            <person name="Liu Y."/>
        </authorList>
    </citation>
    <scope>NUCLEOTIDE SEQUENCE [LARGE SCALE GENOMIC DNA]</scope>
    <source>
        <strain evidence="1">WY2019</strain>
    </source>
</reference>
<accession>A0A6B0RHV0</accession>
<protein>
    <submittedName>
        <fullName evidence="1">Uncharacterized protein</fullName>
    </submittedName>
</protein>
<dbReference type="Proteomes" id="UP000322234">
    <property type="component" value="Unassembled WGS sequence"/>
</dbReference>
<evidence type="ECO:0000313" key="2">
    <source>
        <dbReference type="Proteomes" id="UP000322234"/>
    </source>
</evidence>
<evidence type="ECO:0000313" key="1">
    <source>
        <dbReference type="EMBL" id="MXQ89738.1"/>
    </source>
</evidence>
<sequence length="89" mass="9922">MCVMNEFLEKRKPSLWAHEAETRKAAGKMLFSEGPGKWGFDAFTLREGVAQEKTSSYRYVSATCGDNIRSAVISCELGSRTPGNTQTWI</sequence>
<comment type="caution">
    <text evidence="1">The sequence shown here is derived from an EMBL/GenBank/DDBJ whole genome shotgun (WGS) entry which is preliminary data.</text>
</comment>
<organism evidence="1 2">
    <name type="scientific">Bos mutus</name>
    <name type="common">wild yak</name>
    <dbReference type="NCBI Taxonomy" id="72004"/>
    <lineage>
        <taxon>Eukaryota</taxon>
        <taxon>Metazoa</taxon>
        <taxon>Chordata</taxon>
        <taxon>Craniata</taxon>
        <taxon>Vertebrata</taxon>
        <taxon>Euteleostomi</taxon>
        <taxon>Mammalia</taxon>
        <taxon>Eutheria</taxon>
        <taxon>Laurasiatheria</taxon>
        <taxon>Artiodactyla</taxon>
        <taxon>Ruminantia</taxon>
        <taxon>Pecora</taxon>
        <taxon>Bovidae</taxon>
        <taxon>Bovinae</taxon>
        <taxon>Bos</taxon>
    </lineage>
</organism>
<dbReference type="AlphaFoldDB" id="A0A6B0RHV0"/>
<name>A0A6B0RHV0_9CETA</name>
<proteinExistence type="predicted"/>
<dbReference type="EMBL" id="VBQZ03000058">
    <property type="protein sequence ID" value="MXQ89738.1"/>
    <property type="molecule type" value="Genomic_DNA"/>
</dbReference>
<gene>
    <name evidence="1" type="ORF">E5288_WYG011523</name>
</gene>
<keyword evidence="2" id="KW-1185">Reference proteome</keyword>